<sequence>MEAFLFIPCLVEHVLPQVGEATAVVLSRAGVAPVLPKGQTCCGQFAYKRGRSDLVRPLARRFVEIFADAPAVVCPSGSCTAMVRRYPSLFAEGDPWRARAEAVAAKTFELGQFLVEQLGIVDLGARFAARATLHASCQTTRVLGAGSATEALLAKVAGLSLVPLARPENCCGFGGAFSVDYPEVSQAILAEKIADIVASEADVVITAEPSCLVNIASALAKRELPIRPLHLAEVLAGEAL</sequence>
<comment type="caution">
    <text evidence="2">The sequence shown here is derived from an EMBL/GenBank/DDBJ whole genome shotgun (WGS) entry which is preliminary data.</text>
</comment>
<evidence type="ECO:0000313" key="3">
    <source>
        <dbReference type="Proteomes" id="UP000482487"/>
    </source>
</evidence>
<organism evidence="2 3">
    <name type="scientific">Solidesulfovibrio aerotolerans</name>
    <dbReference type="NCBI Taxonomy" id="295255"/>
    <lineage>
        <taxon>Bacteria</taxon>
        <taxon>Pseudomonadati</taxon>
        <taxon>Thermodesulfobacteriota</taxon>
        <taxon>Desulfovibrionia</taxon>
        <taxon>Desulfovibrionales</taxon>
        <taxon>Desulfovibrionaceae</taxon>
        <taxon>Solidesulfovibrio</taxon>
    </lineage>
</organism>
<dbReference type="PANTHER" id="PTHR30296:SF0">
    <property type="entry name" value="LACTATE UTILIZATION PROTEIN A"/>
    <property type="match status" value="1"/>
</dbReference>
<dbReference type="OrthoDB" id="9770306at2"/>
<dbReference type="Pfam" id="PF02754">
    <property type="entry name" value="CCG"/>
    <property type="match status" value="2"/>
</dbReference>
<accession>A0A7C9ILG2</accession>
<feature type="domain" description="Cysteine-rich" evidence="1">
    <location>
        <begin position="132"/>
        <end position="215"/>
    </location>
</feature>
<dbReference type="RefSeq" id="WP_160961404.1">
    <property type="nucleotide sequence ID" value="NZ_WVUD01000021.1"/>
</dbReference>
<dbReference type="AlphaFoldDB" id="A0A7C9ILG2"/>
<dbReference type="Proteomes" id="UP000482487">
    <property type="component" value="Unassembled WGS sequence"/>
</dbReference>
<reference evidence="2 3" key="1">
    <citation type="submission" date="2020-01" db="EMBL/GenBank/DDBJ databases">
        <title>Genome sequence of Desulfovibrio aerotolerans DSM 16695(T).</title>
        <authorList>
            <person name="Karnachuk O."/>
            <person name="Avakyan M."/>
            <person name="Mardanov A."/>
            <person name="Kadnikov V."/>
            <person name="Ravin N."/>
        </authorList>
    </citation>
    <scope>NUCLEOTIDE SEQUENCE [LARGE SCALE GENOMIC DNA]</scope>
    <source>
        <strain evidence="2 3">DSM 16695</strain>
    </source>
</reference>
<proteinExistence type="predicted"/>
<gene>
    <name evidence="2" type="ORF">GTA51_12055</name>
</gene>
<dbReference type="EMBL" id="WVUD01000021">
    <property type="protein sequence ID" value="MYL83861.1"/>
    <property type="molecule type" value="Genomic_DNA"/>
</dbReference>
<name>A0A7C9ILG2_9BACT</name>
<keyword evidence="3" id="KW-1185">Reference proteome</keyword>
<dbReference type="GO" id="GO:0005829">
    <property type="term" value="C:cytosol"/>
    <property type="evidence" value="ECO:0007669"/>
    <property type="project" value="TreeGrafter"/>
</dbReference>
<evidence type="ECO:0000259" key="1">
    <source>
        <dbReference type="Pfam" id="PF02754"/>
    </source>
</evidence>
<dbReference type="PANTHER" id="PTHR30296">
    <property type="entry name" value="UNCHARACTERIZED PROTEIN YKGE"/>
    <property type="match status" value="1"/>
</dbReference>
<feature type="domain" description="Cysteine-rich" evidence="1">
    <location>
        <begin position="5"/>
        <end position="83"/>
    </location>
</feature>
<protein>
    <submittedName>
        <fullName evidence="2">(Fe-S)-binding protein</fullName>
    </submittedName>
</protein>
<dbReference type="InterPro" id="IPR004017">
    <property type="entry name" value="Cys_rich_dom"/>
</dbReference>
<dbReference type="GO" id="GO:0016491">
    <property type="term" value="F:oxidoreductase activity"/>
    <property type="evidence" value="ECO:0007669"/>
    <property type="project" value="UniProtKB-ARBA"/>
</dbReference>
<evidence type="ECO:0000313" key="2">
    <source>
        <dbReference type="EMBL" id="MYL83861.1"/>
    </source>
</evidence>